<keyword evidence="1" id="KW-0472">Membrane</keyword>
<gene>
    <name evidence="2" type="ORF">K239x_01670</name>
</gene>
<evidence type="ECO:0000313" key="2">
    <source>
        <dbReference type="EMBL" id="QDT08232.1"/>
    </source>
</evidence>
<keyword evidence="1" id="KW-0812">Transmembrane</keyword>
<feature type="transmembrane region" description="Helical" evidence="1">
    <location>
        <begin position="97"/>
        <end position="118"/>
    </location>
</feature>
<organism evidence="2 3">
    <name type="scientific">Stieleria marina</name>
    <dbReference type="NCBI Taxonomy" id="1930275"/>
    <lineage>
        <taxon>Bacteria</taxon>
        <taxon>Pseudomonadati</taxon>
        <taxon>Planctomycetota</taxon>
        <taxon>Planctomycetia</taxon>
        <taxon>Pirellulales</taxon>
        <taxon>Pirellulaceae</taxon>
        <taxon>Stieleria</taxon>
    </lineage>
</organism>
<protein>
    <submittedName>
        <fullName evidence="2">Uncharacterized protein</fullName>
    </submittedName>
</protein>
<reference evidence="2 3" key="1">
    <citation type="submission" date="2019-02" db="EMBL/GenBank/DDBJ databases">
        <title>Deep-cultivation of Planctomycetes and their phenomic and genomic characterization uncovers novel biology.</title>
        <authorList>
            <person name="Wiegand S."/>
            <person name="Jogler M."/>
            <person name="Boedeker C."/>
            <person name="Pinto D."/>
            <person name="Vollmers J."/>
            <person name="Rivas-Marin E."/>
            <person name="Kohn T."/>
            <person name="Peeters S.H."/>
            <person name="Heuer A."/>
            <person name="Rast P."/>
            <person name="Oberbeckmann S."/>
            <person name="Bunk B."/>
            <person name="Jeske O."/>
            <person name="Meyerdierks A."/>
            <person name="Storesund J.E."/>
            <person name="Kallscheuer N."/>
            <person name="Luecker S."/>
            <person name="Lage O.M."/>
            <person name="Pohl T."/>
            <person name="Merkel B.J."/>
            <person name="Hornburger P."/>
            <person name="Mueller R.-W."/>
            <person name="Bruemmer F."/>
            <person name="Labrenz M."/>
            <person name="Spormann A.M."/>
            <person name="Op den Camp H."/>
            <person name="Overmann J."/>
            <person name="Amann R."/>
            <person name="Jetten M.S.M."/>
            <person name="Mascher T."/>
            <person name="Medema M.H."/>
            <person name="Devos D.P."/>
            <person name="Kaster A.-K."/>
            <person name="Ovreas L."/>
            <person name="Rohde M."/>
            <person name="Galperin M.Y."/>
            <person name="Jogler C."/>
        </authorList>
    </citation>
    <scope>NUCLEOTIDE SEQUENCE [LARGE SCALE GENOMIC DNA]</scope>
    <source>
        <strain evidence="2 3">K23_9</strain>
    </source>
</reference>
<dbReference type="RefSeq" id="WP_145415809.1">
    <property type="nucleotide sequence ID" value="NZ_CP036526.1"/>
</dbReference>
<keyword evidence="1" id="KW-1133">Transmembrane helix</keyword>
<dbReference type="Proteomes" id="UP000319817">
    <property type="component" value="Chromosome"/>
</dbReference>
<evidence type="ECO:0000313" key="3">
    <source>
        <dbReference type="Proteomes" id="UP000319817"/>
    </source>
</evidence>
<name>A0A517NM73_9BACT</name>
<feature type="transmembrane region" description="Helical" evidence="1">
    <location>
        <begin position="24"/>
        <end position="45"/>
    </location>
</feature>
<keyword evidence="3" id="KW-1185">Reference proteome</keyword>
<dbReference type="EMBL" id="CP036526">
    <property type="protein sequence ID" value="QDT08232.1"/>
    <property type="molecule type" value="Genomic_DNA"/>
</dbReference>
<sequence>MNAANPYESPSTTSESRSWRPIEFFVVGLWLAIPIGVFAGQQLLLPVFEDFGVELPAATKYLLHFYSPYLVAIVSVVVLLLMFIIPNGITRRRFMGFACISGVLTGVVCSLTMLVPWFSLQQALS</sequence>
<dbReference type="AlphaFoldDB" id="A0A517NM73"/>
<feature type="transmembrane region" description="Helical" evidence="1">
    <location>
        <begin position="65"/>
        <end position="85"/>
    </location>
</feature>
<proteinExistence type="predicted"/>
<evidence type="ECO:0000256" key="1">
    <source>
        <dbReference type="SAM" id="Phobius"/>
    </source>
</evidence>
<accession>A0A517NM73</accession>